<dbReference type="SUPFAM" id="SSF54909">
    <property type="entry name" value="Dimeric alpha+beta barrel"/>
    <property type="match status" value="1"/>
</dbReference>
<dbReference type="GO" id="GO:0005829">
    <property type="term" value="C:cytosol"/>
    <property type="evidence" value="ECO:0007669"/>
    <property type="project" value="TreeGrafter"/>
</dbReference>
<dbReference type="RefSeq" id="WP_119927403.1">
    <property type="nucleotide sequence ID" value="NZ_QZEY01000005.1"/>
</dbReference>
<organism evidence="2 3">
    <name type="scientific">Bailinhaonella thermotolerans</name>
    <dbReference type="NCBI Taxonomy" id="1070861"/>
    <lineage>
        <taxon>Bacteria</taxon>
        <taxon>Bacillati</taxon>
        <taxon>Actinomycetota</taxon>
        <taxon>Actinomycetes</taxon>
        <taxon>Streptosporangiales</taxon>
        <taxon>Streptosporangiaceae</taxon>
        <taxon>Bailinhaonella</taxon>
    </lineage>
</organism>
<comment type="caution">
    <text evidence="2">The sequence shown here is derived from an EMBL/GenBank/DDBJ whole genome shotgun (WGS) entry which is preliminary data.</text>
</comment>
<protein>
    <submittedName>
        <fullName evidence="2">Antibiotic biosynthesis monooxygenase</fullName>
    </submittedName>
</protein>
<dbReference type="InterPro" id="IPR007138">
    <property type="entry name" value="ABM_dom"/>
</dbReference>
<keyword evidence="2" id="KW-0560">Oxidoreductase</keyword>
<dbReference type="PANTHER" id="PTHR33336">
    <property type="entry name" value="QUINOL MONOOXYGENASE YGIN-RELATED"/>
    <property type="match status" value="1"/>
</dbReference>
<dbReference type="Pfam" id="PF03992">
    <property type="entry name" value="ABM"/>
    <property type="match status" value="1"/>
</dbReference>
<keyword evidence="3" id="KW-1185">Reference proteome</keyword>
<feature type="domain" description="ABM" evidence="1">
    <location>
        <begin position="5"/>
        <end position="94"/>
    </location>
</feature>
<dbReference type="Proteomes" id="UP000265768">
    <property type="component" value="Unassembled WGS sequence"/>
</dbReference>
<dbReference type="Gene3D" id="3.30.70.100">
    <property type="match status" value="1"/>
</dbReference>
<proteinExistence type="predicted"/>
<keyword evidence="2" id="KW-0503">Monooxygenase</keyword>
<dbReference type="InterPro" id="IPR011008">
    <property type="entry name" value="Dimeric_a/b-barrel"/>
</dbReference>
<gene>
    <name evidence="2" type="ORF">D5H75_16810</name>
</gene>
<dbReference type="InterPro" id="IPR050744">
    <property type="entry name" value="AI-2_Isomerase_LsrG"/>
</dbReference>
<dbReference type="OrthoDB" id="5244470at2"/>
<dbReference type="GO" id="GO:0004497">
    <property type="term" value="F:monooxygenase activity"/>
    <property type="evidence" value="ECO:0007669"/>
    <property type="project" value="UniProtKB-KW"/>
</dbReference>
<name>A0A3A4AUY2_9ACTN</name>
<accession>A0A3A4AUY2</accession>
<dbReference type="AlphaFoldDB" id="A0A3A4AUY2"/>
<dbReference type="EMBL" id="QZEY01000005">
    <property type="protein sequence ID" value="RJL32085.1"/>
    <property type="molecule type" value="Genomic_DNA"/>
</dbReference>
<sequence length="99" mass="11101">MSSTLTIVAGFVAKPGQEQRLRDELNAMIAPSLAEEGCVAYQPYTDPNRPDRMIIVEEWADAAALEYHFSLPHFERIAKVLDEILAEPFTLRRLTDAPA</sequence>
<evidence type="ECO:0000313" key="3">
    <source>
        <dbReference type="Proteomes" id="UP000265768"/>
    </source>
</evidence>
<evidence type="ECO:0000259" key="1">
    <source>
        <dbReference type="PROSITE" id="PS51725"/>
    </source>
</evidence>
<dbReference type="PROSITE" id="PS51725">
    <property type="entry name" value="ABM"/>
    <property type="match status" value="1"/>
</dbReference>
<dbReference type="PANTHER" id="PTHR33336:SF3">
    <property type="entry name" value="ABM DOMAIN-CONTAINING PROTEIN"/>
    <property type="match status" value="1"/>
</dbReference>
<evidence type="ECO:0000313" key="2">
    <source>
        <dbReference type="EMBL" id="RJL32085.1"/>
    </source>
</evidence>
<reference evidence="2 3" key="1">
    <citation type="submission" date="2018-09" db="EMBL/GenBank/DDBJ databases">
        <title>YIM 75507 draft genome.</title>
        <authorList>
            <person name="Tang S."/>
            <person name="Feng Y."/>
        </authorList>
    </citation>
    <scope>NUCLEOTIDE SEQUENCE [LARGE SCALE GENOMIC DNA]</scope>
    <source>
        <strain evidence="2 3">YIM 75507</strain>
    </source>
</reference>